<evidence type="ECO:0008006" key="4">
    <source>
        <dbReference type="Google" id="ProtNLM"/>
    </source>
</evidence>
<evidence type="ECO:0000313" key="3">
    <source>
        <dbReference type="Proteomes" id="UP000887116"/>
    </source>
</evidence>
<accession>A0A8X6GTM1</accession>
<sequence>MKQNSSLTIAVLPLYLSLERVQLTYAYSPLWLSLPWSNCRKRNLVDACVRATKVLKPIPRFLTINKVAYHYRAFSSSMVRLFSMGQGLLNQTFPPLSAAKLLQFLVLKTKQSFSTTGSLDLPLVVLHDQARRHLF</sequence>
<dbReference type="Proteomes" id="UP000887116">
    <property type="component" value="Unassembled WGS sequence"/>
</dbReference>
<feature type="chain" id="PRO_5036462121" description="Secreted protein" evidence="1">
    <location>
        <begin position="27"/>
        <end position="135"/>
    </location>
</feature>
<protein>
    <recommendedName>
        <fullName evidence="4">Secreted protein</fullName>
    </recommendedName>
</protein>
<comment type="caution">
    <text evidence="2">The sequence shown here is derived from an EMBL/GenBank/DDBJ whole genome shotgun (WGS) entry which is preliminary data.</text>
</comment>
<organism evidence="2 3">
    <name type="scientific">Trichonephila clavata</name>
    <name type="common">Joro spider</name>
    <name type="synonym">Nephila clavata</name>
    <dbReference type="NCBI Taxonomy" id="2740835"/>
    <lineage>
        <taxon>Eukaryota</taxon>
        <taxon>Metazoa</taxon>
        <taxon>Ecdysozoa</taxon>
        <taxon>Arthropoda</taxon>
        <taxon>Chelicerata</taxon>
        <taxon>Arachnida</taxon>
        <taxon>Araneae</taxon>
        <taxon>Araneomorphae</taxon>
        <taxon>Entelegynae</taxon>
        <taxon>Araneoidea</taxon>
        <taxon>Nephilidae</taxon>
        <taxon>Trichonephila</taxon>
    </lineage>
</organism>
<gene>
    <name evidence="2" type="ORF">TNCT_84411</name>
</gene>
<evidence type="ECO:0000256" key="1">
    <source>
        <dbReference type="SAM" id="SignalP"/>
    </source>
</evidence>
<dbReference type="EMBL" id="BMAO01016759">
    <property type="protein sequence ID" value="GFR10937.1"/>
    <property type="molecule type" value="Genomic_DNA"/>
</dbReference>
<evidence type="ECO:0000313" key="2">
    <source>
        <dbReference type="EMBL" id="GFR10937.1"/>
    </source>
</evidence>
<feature type="signal peptide" evidence="1">
    <location>
        <begin position="1"/>
        <end position="26"/>
    </location>
</feature>
<dbReference type="AlphaFoldDB" id="A0A8X6GTM1"/>
<reference evidence="2" key="1">
    <citation type="submission" date="2020-07" db="EMBL/GenBank/DDBJ databases">
        <title>Multicomponent nature underlies the extraordinary mechanical properties of spider dragline silk.</title>
        <authorList>
            <person name="Kono N."/>
            <person name="Nakamura H."/>
            <person name="Mori M."/>
            <person name="Yoshida Y."/>
            <person name="Ohtoshi R."/>
            <person name="Malay A.D."/>
            <person name="Moran D.A.P."/>
            <person name="Tomita M."/>
            <person name="Numata K."/>
            <person name="Arakawa K."/>
        </authorList>
    </citation>
    <scope>NUCLEOTIDE SEQUENCE</scope>
</reference>
<keyword evidence="3" id="KW-1185">Reference proteome</keyword>
<name>A0A8X6GTM1_TRICU</name>
<proteinExistence type="predicted"/>
<keyword evidence="1" id="KW-0732">Signal</keyword>